<gene>
    <name evidence="1" type="ORF">I532_00095</name>
</gene>
<name>M8DCC9_9BACL</name>
<dbReference type="AlphaFoldDB" id="M8DCC9"/>
<reference evidence="1 2" key="1">
    <citation type="submission" date="2013-03" db="EMBL/GenBank/DDBJ databases">
        <title>Assembly of a new bacterial strain Brevibacillus borstelensis AK1.</title>
        <authorList>
            <person name="Rajan I."/>
            <person name="PoliReddy D."/>
            <person name="Sugumar T."/>
            <person name="Rathinam K."/>
            <person name="Alqarawi S."/>
            <person name="Khalil A.B."/>
            <person name="Sivakumar N."/>
        </authorList>
    </citation>
    <scope>NUCLEOTIDE SEQUENCE [LARGE SCALE GENOMIC DNA]</scope>
    <source>
        <strain evidence="1 2">AK1</strain>
    </source>
</reference>
<dbReference type="EMBL" id="APBN01000001">
    <property type="protein sequence ID" value="EMT53959.1"/>
    <property type="molecule type" value="Genomic_DNA"/>
</dbReference>
<comment type="caution">
    <text evidence="1">The sequence shown here is derived from an EMBL/GenBank/DDBJ whole genome shotgun (WGS) entry which is preliminary data.</text>
</comment>
<proteinExistence type="predicted"/>
<keyword evidence="2" id="KW-1185">Reference proteome</keyword>
<evidence type="ECO:0000313" key="1">
    <source>
        <dbReference type="EMBL" id="EMT53959.1"/>
    </source>
</evidence>
<dbReference type="Proteomes" id="UP000012081">
    <property type="component" value="Unassembled WGS sequence"/>
</dbReference>
<dbReference type="PATRIC" id="fig|1300222.3.peg.20"/>
<organism evidence="1 2">
    <name type="scientific">Brevibacillus borstelensis AK1</name>
    <dbReference type="NCBI Taxonomy" id="1300222"/>
    <lineage>
        <taxon>Bacteria</taxon>
        <taxon>Bacillati</taxon>
        <taxon>Bacillota</taxon>
        <taxon>Bacilli</taxon>
        <taxon>Bacillales</taxon>
        <taxon>Paenibacillaceae</taxon>
        <taxon>Brevibacillus</taxon>
    </lineage>
</organism>
<evidence type="ECO:0000313" key="2">
    <source>
        <dbReference type="Proteomes" id="UP000012081"/>
    </source>
</evidence>
<sequence length="107" mass="12833">MKSLHYYGNETIMSLEQVLRLRPNEVRILEWVRTYEFLENQYGLDDAVPHFLEIKCEADAVRIRRNRITDFPEYICEEEKTFPDVEQALALFHEWAKQILDQVGNDK</sequence>
<accession>M8DCC9</accession>
<protein>
    <submittedName>
        <fullName evidence="1">Uncharacterized protein</fullName>
    </submittedName>
</protein>